<protein>
    <recommendedName>
        <fullName evidence="2">Aminotransferase-like plant mobile domain-containing protein</fullName>
    </recommendedName>
</protein>
<name>A0A067KJR0_JATCU</name>
<dbReference type="PANTHER" id="PTHR46033:SF8">
    <property type="entry name" value="PROTEIN MAINTENANCE OF MERISTEMS-LIKE"/>
    <property type="match status" value="1"/>
</dbReference>
<evidence type="ECO:0000313" key="3">
    <source>
        <dbReference type="EMBL" id="KDP36481.1"/>
    </source>
</evidence>
<dbReference type="EMBL" id="KK914435">
    <property type="protein sequence ID" value="KDP36481.1"/>
    <property type="molecule type" value="Genomic_DNA"/>
</dbReference>
<dbReference type="InterPro" id="IPR044824">
    <property type="entry name" value="MAIN-like"/>
</dbReference>
<dbReference type="InterPro" id="IPR019557">
    <property type="entry name" value="AminoTfrase-like_pln_mobile"/>
</dbReference>
<dbReference type="AlphaFoldDB" id="A0A067KJR0"/>
<evidence type="ECO:0000259" key="2">
    <source>
        <dbReference type="Pfam" id="PF10536"/>
    </source>
</evidence>
<sequence>MSQLSEIPTSAYTPEMETLGALPDISTFDGEPVPVSQNPLTPGTRLLQLLPLPSLEFPVRYETSQMRGFRFEVNLDKARSGGSATNASAFWDLLDSPMQARVVAAGFGDYAAGLHRTQPRFSPAVRYALMERWNDCSNTFVFGFGEMTLTPVDYAAITGLRFTGPAPPLDARYQMATLGAQLVRSLLDVTTQTRYTVQGCVSYEMVFWFWAKRIRTRLEAWRELPVEARPAAPAYTREERDQIARSFLFYIILSQLLCTSQNKGDPAVLACLRDLSQVGSFDWAALGLAHLYHGLDVWTRGSGESNWLFIRPLEVWSYEYCIYPGGPSGDSPAESRRIPRYLAHCHHTYASGEDLEYWRSFLNDQELSDERKTHKTAAHYRAEAAAEAGVGAAPAGPTGVVLGDVPFSPGMEVVLDPGLGLGSGIVIPADLRQAPPPVQLDPEQTTHRYQEICQRFGFARSYVGRLYSKRQERDLEISRLRRHQSRQSSAVSQLQAEVDWLLTKLAVEGIPLDSSEEDEDGSSSDDAPLSPPHPAAAGPSRKRQNQVSSLIQSISDDLWQIPPMDQLAWLKYFKDLKPNHGFLSWLIAYFNPNTMVFRFEDAEITPTYDELCAVMDHYLEQNETPALPPGPRYDLAEIGALCPVYLPDGINTDQGLPLEPFLNKVLSMDRDPSWIQACCFLLLNVINRQYGMIQRVPRIHNFESGLITPHLLTNLADHWQNRNTVYLDEGTMQDTVTPAYANWFFTP</sequence>
<feature type="domain" description="Aminotransferase-like plant mobile" evidence="2">
    <location>
        <begin position="127"/>
        <end position="321"/>
    </location>
</feature>
<proteinExistence type="predicted"/>
<evidence type="ECO:0000313" key="4">
    <source>
        <dbReference type="Proteomes" id="UP000027138"/>
    </source>
</evidence>
<feature type="region of interest" description="Disordered" evidence="1">
    <location>
        <begin position="513"/>
        <end position="546"/>
    </location>
</feature>
<reference evidence="3 4" key="1">
    <citation type="journal article" date="2014" name="PLoS ONE">
        <title>Global Analysis of Gene Expression Profiles in Physic Nut (Jatropha curcas L.) Seedlings Exposed to Salt Stress.</title>
        <authorList>
            <person name="Zhang L."/>
            <person name="Zhang C."/>
            <person name="Wu P."/>
            <person name="Chen Y."/>
            <person name="Li M."/>
            <person name="Jiang H."/>
            <person name="Wu G."/>
        </authorList>
    </citation>
    <scope>NUCLEOTIDE SEQUENCE [LARGE SCALE GENOMIC DNA]</scope>
    <source>
        <strain evidence="4">cv. GZQX0401</strain>
        <tissue evidence="3">Young leaves</tissue>
    </source>
</reference>
<organism evidence="3 4">
    <name type="scientific">Jatropha curcas</name>
    <name type="common">Barbados nut</name>
    <dbReference type="NCBI Taxonomy" id="180498"/>
    <lineage>
        <taxon>Eukaryota</taxon>
        <taxon>Viridiplantae</taxon>
        <taxon>Streptophyta</taxon>
        <taxon>Embryophyta</taxon>
        <taxon>Tracheophyta</taxon>
        <taxon>Spermatophyta</taxon>
        <taxon>Magnoliopsida</taxon>
        <taxon>eudicotyledons</taxon>
        <taxon>Gunneridae</taxon>
        <taxon>Pentapetalae</taxon>
        <taxon>rosids</taxon>
        <taxon>fabids</taxon>
        <taxon>Malpighiales</taxon>
        <taxon>Euphorbiaceae</taxon>
        <taxon>Crotonoideae</taxon>
        <taxon>Jatropheae</taxon>
        <taxon>Jatropha</taxon>
    </lineage>
</organism>
<dbReference type="Proteomes" id="UP000027138">
    <property type="component" value="Unassembled WGS sequence"/>
</dbReference>
<feature type="compositionally biased region" description="Acidic residues" evidence="1">
    <location>
        <begin position="514"/>
        <end position="523"/>
    </location>
</feature>
<dbReference type="GO" id="GO:0010073">
    <property type="term" value="P:meristem maintenance"/>
    <property type="evidence" value="ECO:0007669"/>
    <property type="project" value="InterPro"/>
</dbReference>
<keyword evidence="4" id="KW-1185">Reference proteome</keyword>
<dbReference type="PANTHER" id="PTHR46033">
    <property type="entry name" value="PROTEIN MAIN-LIKE 2"/>
    <property type="match status" value="1"/>
</dbReference>
<evidence type="ECO:0000256" key="1">
    <source>
        <dbReference type="SAM" id="MobiDB-lite"/>
    </source>
</evidence>
<accession>A0A067KJR0</accession>
<dbReference type="Pfam" id="PF10536">
    <property type="entry name" value="PMD"/>
    <property type="match status" value="1"/>
</dbReference>
<gene>
    <name evidence="3" type="ORF">JCGZ_08611</name>
</gene>